<dbReference type="PANTHER" id="PTHR48081">
    <property type="entry name" value="AB HYDROLASE SUPERFAMILY PROTEIN C4A8.06C"/>
    <property type="match status" value="1"/>
</dbReference>
<dbReference type="GO" id="GO:0016787">
    <property type="term" value="F:hydrolase activity"/>
    <property type="evidence" value="ECO:0007669"/>
    <property type="project" value="UniProtKB-KW"/>
</dbReference>
<gene>
    <name evidence="3" type="ORF">MUDAN_MDHGFNIF_03145</name>
</gene>
<dbReference type="InterPro" id="IPR050300">
    <property type="entry name" value="GDXG_lipolytic_enzyme"/>
</dbReference>
<dbReference type="AlphaFoldDB" id="A0A660E6T6"/>
<keyword evidence="1" id="KW-0378">Hydrolase</keyword>
<dbReference type="Proteomes" id="UP000289996">
    <property type="component" value="Unassembled WGS sequence"/>
</dbReference>
<dbReference type="RefSeq" id="WP_130843588.1">
    <property type="nucleotide sequence ID" value="NZ_BJDY01000002.1"/>
</dbReference>
<dbReference type="OrthoDB" id="9815425at2"/>
<sequence length="300" mass="33404">MSTNDSVMQAVTKMRTEWHDNDAKRDANLPTHFPEVQRFDNLSYGPAGVANQLDVYLPTGTTEPIPTVINIHGGGFVYGDKELYQHYCLWWAQNGFAVVNFNYRLAPETIFPGALLDTAAVLTWVKQQAATYHFDLNNLFVTGDSAGGTLTEQALALTTNADYRDLLGVTDPGIHFKGAALNCGLYFLDRPGALDDGSIVGLAYFTPSARKEYAAAIRTEDYLSSAIPPLYVMTANQDFLHDEGIRFDQFLIDHQLPHTFNVYGDEDHTRGHVFHLDMRDPLGQECNLAEKAFFTDLINA</sequence>
<dbReference type="Gene3D" id="3.40.50.1820">
    <property type="entry name" value="alpha/beta hydrolase"/>
    <property type="match status" value="1"/>
</dbReference>
<evidence type="ECO:0000256" key="1">
    <source>
        <dbReference type="ARBA" id="ARBA00022801"/>
    </source>
</evidence>
<dbReference type="SUPFAM" id="SSF53474">
    <property type="entry name" value="alpha/beta-Hydrolases"/>
    <property type="match status" value="1"/>
</dbReference>
<proteinExistence type="predicted"/>
<dbReference type="InterPro" id="IPR013094">
    <property type="entry name" value="AB_hydrolase_3"/>
</dbReference>
<dbReference type="EMBL" id="UYIG01000123">
    <property type="protein sequence ID" value="VDG28739.1"/>
    <property type="molecule type" value="Genomic_DNA"/>
</dbReference>
<dbReference type="Pfam" id="PF07859">
    <property type="entry name" value="Abhydrolase_3"/>
    <property type="match status" value="1"/>
</dbReference>
<evidence type="ECO:0000313" key="3">
    <source>
        <dbReference type="EMBL" id="VDG28739.1"/>
    </source>
</evidence>
<keyword evidence="4" id="KW-1185">Reference proteome</keyword>
<reference evidence="3 4" key="1">
    <citation type="submission" date="2018-11" db="EMBL/GenBank/DDBJ databases">
        <authorList>
            <person name="Wuyts S."/>
        </authorList>
    </citation>
    <scope>NUCLEOTIDE SEQUENCE [LARGE SCALE GENOMIC DNA]</scope>
    <source>
        <strain evidence="3">Lactobacillus mudanjiangensis AMBF249</strain>
    </source>
</reference>
<name>A0A660E6T6_9LACO</name>
<organism evidence="3 4">
    <name type="scientific">Lactiplantibacillus mudanjiangensis</name>
    <dbReference type="NCBI Taxonomy" id="1296538"/>
    <lineage>
        <taxon>Bacteria</taxon>
        <taxon>Bacillati</taxon>
        <taxon>Bacillota</taxon>
        <taxon>Bacilli</taxon>
        <taxon>Lactobacillales</taxon>
        <taxon>Lactobacillaceae</taxon>
        <taxon>Lactiplantibacillus</taxon>
    </lineage>
</organism>
<protein>
    <recommendedName>
        <fullName evidence="2">Alpha/beta hydrolase fold-3 domain-containing protein</fullName>
    </recommendedName>
</protein>
<feature type="domain" description="Alpha/beta hydrolase fold-3" evidence="2">
    <location>
        <begin position="68"/>
        <end position="268"/>
    </location>
</feature>
<evidence type="ECO:0000259" key="2">
    <source>
        <dbReference type="Pfam" id="PF07859"/>
    </source>
</evidence>
<evidence type="ECO:0000313" key="4">
    <source>
        <dbReference type="Proteomes" id="UP000289996"/>
    </source>
</evidence>
<accession>A0A660E6T6</accession>
<dbReference type="InterPro" id="IPR029058">
    <property type="entry name" value="AB_hydrolase_fold"/>
</dbReference>